<feature type="transmembrane region" description="Helical" evidence="5">
    <location>
        <begin position="191"/>
        <end position="210"/>
    </location>
</feature>
<comment type="subcellular location">
    <subcellularLocation>
        <location evidence="1">Membrane</location>
        <topology evidence="1">Multi-pass membrane protein</topology>
    </subcellularLocation>
</comment>
<feature type="transmembrane region" description="Helical" evidence="5">
    <location>
        <begin position="342"/>
        <end position="358"/>
    </location>
</feature>
<evidence type="ECO:0000313" key="8">
    <source>
        <dbReference type="EMBL" id="CAD9236949.1"/>
    </source>
</evidence>
<keyword evidence="3 5" id="KW-1133">Transmembrane helix</keyword>
<feature type="transmembrane region" description="Helical" evidence="5">
    <location>
        <begin position="39"/>
        <end position="61"/>
    </location>
</feature>
<dbReference type="EMBL" id="HBGH01016375">
    <property type="protein sequence ID" value="CAD9236948.1"/>
    <property type="molecule type" value="Transcribed_RNA"/>
</dbReference>
<dbReference type="GO" id="GO:0016020">
    <property type="term" value="C:membrane"/>
    <property type="evidence" value="ECO:0007669"/>
    <property type="project" value="UniProtKB-SubCell"/>
</dbReference>
<accession>A0A6T6CTK4</accession>
<evidence type="ECO:0000256" key="5">
    <source>
        <dbReference type="SAM" id="Phobius"/>
    </source>
</evidence>
<evidence type="ECO:0000259" key="6">
    <source>
        <dbReference type="Pfam" id="PF03151"/>
    </source>
</evidence>
<dbReference type="Pfam" id="PF03151">
    <property type="entry name" value="TPT"/>
    <property type="match status" value="1"/>
</dbReference>
<evidence type="ECO:0000256" key="3">
    <source>
        <dbReference type="ARBA" id="ARBA00022989"/>
    </source>
</evidence>
<dbReference type="AlphaFoldDB" id="A0A6T6CTK4"/>
<dbReference type="InterPro" id="IPR050186">
    <property type="entry name" value="TPT_transporter"/>
</dbReference>
<feature type="transmembrane region" description="Helical" evidence="5">
    <location>
        <begin position="126"/>
        <end position="144"/>
    </location>
</feature>
<feature type="transmembrane region" description="Helical" evidence="5">
    <location>
        <begin position="6"/>
        <end position="27"/>
    </location>
</feature>
<keyword evidence="2 5" id="KW-0812">Transmembrane</keyword>
<evidence type="ECO:0000256" key="2">
    <source>
        <dbReference type="ARBA" id="ARBA00022692"/>
    </source>
</evidence>
<gene>
    <name evidence="7" type="ORF">CCAE0312_LOCUS9045</name>
    <name evidence="8" type="ORF">CCAE0312_LOCUS9046</name>
</gene>
<name>A0A6T6CTK4_9RHOD</name>
<feature type="domain" description="Sugar phosphate transporter" evidence="6">
    <location>
        <begin position="18"/>
        <end position="292"/>
    </location>
</feature>
<dbReference type="InterPro" id="IPR004853">
    <property type="entry name" value="Sugar_P_trans_dom"/>
</dbReference>
<sequence>MDGAGLAGLIPTVLSYAVCSSTLLVANKYALELFPKTNTLLLFQFLVSFMTVGLAVAAGLTTSDKLEWNKVRHFIPVVIIFYAVLWSNMKALDALGVDVVILFRSLTPFAISLGDYIYLGRAMPSAQSWFSLVSMMVCTICIFVREPHIRSEGLLWGVLYYVILSIDMLYLKKVTVDVKLSTNGRVVYTNLLSAVPALALAIGLGEFGDFQTSILQMSLHTALAVGATCVLGFGMSYLSWLLRAKVSALTFVVIGILCKIGSVVINALFLSKHLTLQSMILVALGITASTLYEQPKARVGQKDVNKEETDKVGEKEDAKVLLEGGESDEDKVQKPRISSQKLSLMIGISIGIVVTFLWDRVFQLE</sequence>
<feature type="transmembrane region" description="Helical" evidence="5">
    <location>
        <begin position="153"/>
        <end position="171"/>
    </location>
</feature>
<protein>
    <recommendedName>
        <fullName evidence="6">Sugar phosphate transporter domain-containing protein</fullName>
    </recommendedName>
</protein>
<proteinExistence type="predicted"/>
<dbReference type="PANTHER" id="PTHR11132">
    <property type="entry name" value="SOLUTE CARRIER FAMILY 35"/>
    <property type="match status" value="1"/>
</dbReference>
<feature type="transmembrane region" description="Helical" evidence="5">
    <location>
        <begin position="222"/>
        <end position="242"/>
    </location>
</feature>
<feature type="transmembrane region" description="Helical" evidence="5">
    <location>
        <begin position="101"/>
        <end position="120"/>
    </location>
</feature>
<dbReference type="EMBL" id="HBGH01016376">
    <property type="protein sequence ID" value="CAD9236949.1"/>
    <property type="molecule type" value="Transcribed_RNA"/>
</dbReference>
<reference evidence="7" key="1">
    <citation type="submission" date="2021-01" db="EMBL/GenBank/DDBJ databases">
        <authorList>
            <person name="Corre E."/>
            <person name="Pelletier E."/>
            <person name="Niang G."/>
            <person name="Scheremetjew M."/>
            <person name="Finn R."/>
            <person name="Kale V."/>
            <person name="Holt S."/>
            <person name="Cochrane G."/>
            <person name="Meng A."/>
            <person name="Brown T."/>
            <person name="Cohen L."/>
        </authorList>
    </citation>
    <scope>NUCLEOTIDE SEQUENCE</scope>
    <source>
        <strain evidence="7">SAG 36.94</strain>
    </source>
</reference>
<evidence type="ECO:0000256" key="1">
    <source>
        <dbReference type="ARBA" id="ARBA00004141"/>
    </source>
</evidence>
<evidence type="ECO:0000256" key="4">
    <source>
        <dbReference type="ARBA" id="ARBA00023136"/>
    </source>
</evidence>
<organism evidence="7">
    <name type="scientific">Compsopogon caeruleus</name>
    <dbReference type="NCBI Taxonomy" id="31354"/>
    <lineage>
        <taxon>Eukaryota</taxon>
        <taxon>Rhodophyta</taxon>
        <taxon>Compsopogonophyceae</taxon>
        <taxon>Compsopogonales</taxon>
        <taxon>Compsopogonaceae</taxon>
        <taxon>Compsopogon</taxon>
    </lineage>
</organism>
<feature type="transmembrane region" description="Helical" evidence="5">
    <location>
        <begin position="248"/>
        <end position="270"/>
    </location>
</feature>
<feature type="transmembrane region" description="Helical" evidence="5">
    <location>
        <begin position="73"/>
        <end position="89"/>
    </location>
</feature>
<evidence type="ECO:0000313" key="7">
    <source>
        <dbReference type="EMBL" id="CAD9236948.1"/>
    </source>
</evidence>
<keyword evidence="4 5" id="KW-0472">Membrane</keyword>